<dbReference type="Pfam" id="PF05907">
    <property type="entry name" value="CXXC_Zn-b_euk"/>
    <property type="match status" value="1"/>
</dbReference>
<reference evidence="6" key="1">
    <citation type="submission" date="2016-04" db="UniProtKB">
        <authorList>
            <consortium name="WormBaseParasite"/>
        </authorList>
    </citation>
    <scope>IDENTIFICATION</scope>
</reference>
<dbReference type="Gene3D" id="3.40.50.11060">
    <property type="entry name" value="GTPase HflX, N-terminal domain"/>
    <property type="match status" value="1"/>
</dbReference>
<reference evidence="4 5" key="2">
    <citation type="submission" date="2018-11" db="EMBL/GenBank/DDBJ databases">
        <authorList>
            <consortium name="Pathogen Informatics"/>
        </authorList>
    </citation>
    <scope>NUCLEOTIDE SEQUENCE [LARGE SCALE GENOMIC DNA]</scope>
</reference>
<sequence length="453" mass="51157">MLLRRLLLPGSRVVRCYCGPSSSSVEERFDDILSEAFSTDEVVPDYWKPTATPLTSTHDFMVVHPKVRWGSSSASKLKDPQRQLDEAVTLVNTLPGFRVVESTIVGVDYSTKRKRVWGTGQLEALLRKKEQTRVSALMHELTRIFRVPIYDRYNIVLSIFKHYAKTPEAHLQIQLAEIPYIRLPSGRKVVFTDTIGFLSDLPVHLLAAFEATLAHVSLADVIVHIRDLSNPDWRAQTSPTKHRLQTAPTAVEVLIASDRLFVQVASGSSLSSFDMPVLALELKCNMTGVTDFTPSDPENHRWFLKFRCMNCGESRDYWQYVVVNEVLEVPGSRGEANLVEKCKLCNRVNTVAIVEGSIGKYNAAEHNEEWQPMIQLDCRGLEPIEFDPRMGWTAVGTESGTVFEDIDLSEKVRFFKNFPIIISVNSYDGKFSKIEARRCAPSCGNGAILFWLR</sequence>
<keyword evidence="5" id="KW-1185">Reference proteome</keyword>
<evidence type="ECO:0000256" key="1">
    <source>
        <dbReference type="ARBA" id="ARBA00007818"/>
    </source>
</evidence>
<name>A0A158QYZ7_NIPBR</name>
<dbReference type="PANTHER" id="PTHR12857">
    <property type="entry name" value="CXXC MOTIF CONTAINING ZINC BINDING PROTEIN"/>
    <property type="match status" value="1"/>
</dbReference>
<proteinExistence type="inferred from homology"/>
<dbReference type="GO" id="GO:0008270">
    <property type="term" value="F:zinc ion binding"/>
    <property type="evidence" value="ECO:0007669"/>
    <property type="project" value="TreeGrafter"/>
</dbReference>
<dbReference type="InterPro" id="IPR042108">
    <property type="entry name" value="GTPase_HflX_N_sf"/>
</dbReference>
<dbReference type="InterPro" id="IPR027417">
    <property type="entry name" value="P-loop_NTPase"/>
</dbReference>
<dbReference type="InterPro" id="IPR008584">
    <property type="entry name" value="CXXC_Zn-binding_euk"/>
</dbReference>
<organism evidence="6">
    <name type="scientific">Nippostrongylus brasiliensis</name>
    <name type="common">Rat hookworm</name>
    <dbReference type="NCBI Taxonomy" id="27835"/>
    <lineage>
        <taxon>Eukaryota</taxon>
        <taxon>Metazoa</taxon>
        <taxon>Ecdysozoa</taxon>
        <taxon>Nematoda</taxon>
        <taxon>Chromadorea</taxon>
        <taxon>Rhabditida</taxon>
        <taxon>Rhabditina</taxon>
        <taxon>Rhabditomorpha</taxon>
        <taxon>Strongyloidea</taxon>
        <taxon>Heligmosomidae</taxon>
        <taxon>Nippostrongylus</taxon>
    </lineage>
</organism>
<dbReference type="SUPFAM" id="SSF141678">
    <property type="entry name" value="MAL13P1.257-like"/>
    <property type="match status" value="1"/>
</dbReference>
<dbReference type="Proteomes" id="UP000271162">
    <property type="component" value="Unassembled WGS sequence"/>
</dbReference>
<dbReference type="SUPFAM" id="SSF52540">
    <property type="entry name" value="P-loop containing nucleoside triphosphate hydrolases"/>
    <property type="match status" value="1"/>
</dbReference>
<keyword evidence="3" id="KW-0862">Zinc</keyword>
<dbReference type="PANTHER" id="PTHR12857:SF0">
    <property type="entry name" value="CXXC MOTIF CONTAINING ZINC BINDING PROTEIN"/>
    <property type="match status" value="1"/>
</dbReference>
<gene>
    <name evidence="4" type="ORF">NBR_LOCUS9267</name>
</gene>
<accession>A0A158QYZ7</accession>
<evidence type="ECO:0000313" key="4">
    <source>
        <dbReference type="EMBL" id="VDL72856.1"/>
    </source>
</evidence>
<comment type="similarity">
    <text evidence="1">Belongs to the UPF0587 family.</text>
</comment>
<dbReference type="STRING" id="27835.A0A158QYZ7"/>
<evidence type="ECO:0000256" key="3">
    <source>
        <dbReference type="ARBA" id="ARBA00022833"/>
    </source>
</evidence>
<dbReference type="AlphaFoldDB" id="A0A158QYZ7"/>
<evidence type="ECO:0000256" key="2">
    <source>
        <dbReference type="ARBA" id="ARBA00022723"/>
    </source>
</evidence>
<dbReference type="WBParaSite" id="NBR_0000926601-mRNA-1">
    <property type="protein sequence ID" value="NBR_0000926601-mRNA-1"/>
    <property type="gene ID" value="NBR_0000926601"/>
</dbReference>
<protein>
    <submittedName>
        <fullName evidence="6">Putative gtp-binding protein hflx (inferred by orthology to a S. mansoni protein)</fullName>
    </submittedName>
</protein>
<evidence type="ECO:0000313" key="6">
    <source>
        <dbReference type="WBParaSite" id="NBR_0000926601-mRNA-1"/>
    </source>
</evidence>
<keyword evidence="2" id="KW-0479">Metal-binding</keyword>
<dbReference type="EMBL" id="UYSL01020116">
    <property type="protein sequence ID" value="VDL72856.1"/>
    <property type="molecule type" value="Genomic_DNA"/>
</dbReference>
<evidence type="ECO:0000313" key="5">
    <source>
        <dbReference type="Proteomes" id="UP000271162"/>
    </source>
</evidence>